<accession>A0A9P0FYD0</accession>
<organism evidence="4 5">
    <name type="scientific">Diatraea saccharalis</name>
    <name type="common">sugarcane borer</name>
    <dbReference type="NCBI Taxonomy" id="40085"/>
    <lineage>
        <taxon>Eukaryota</taxon>
        <taxon>Metazoa</taxon>
        <taxon>Ecdysozoa</taxon>
        <taxon>Arthropoda</taxon>
        <taxon>Hexapoda</taxon>
        <taxon>Insecta</taxon>
        <taxon>Pterygota</taxon>
        <taxon>Neoptera</taxon>
        <taxon>Endopterygota</taxon>
        <taxon>Lepidoptera</taxon>
        <taxon>Glossata</taxon>
        <taxon>Ditrysia</taxon>
        <taxon>Pyraloidea</taxon>
        <taxon>Crambidae</taxon>
        <taxon>Crambinae</taxon>
        <taxon>Diatraea</taxon>
    </lineage>
</organism>
<feature type="domain" description="Ig-like" evidence="3">
    <location>
        <begin position="105"/>
        <end position="193"/>
    </location>
</feature>
<dbReference type="PANTHER" id="PTHR13817">
    <property type="entry name" value="TITIN"/>
    <property type="match status" value="1"/>
</dbReference>
<feature type="domain" description="Ig-like" evidence="3">
    <location>
        <begin position="301"/>
        <end position="393"/>
    </location>
</feature>
<reference evidence="4" key="2">
    <citation type="submission" date="2022-10" db="EMBL/GenBank/DDBJ databases">
        <authorList>
            <consortium name="ENA_rothamsted_submissions"/>
            <consortium name="culmorum"/>
            <person name="King R."/>
        </authorList>
    </citation>
    <scope>NUCLEOTIDE SEQUENCE</scope>
</reference>
<dbReference type="Proteomes" id="UP001153714">
    <property type="component" value="Chromosome 1"/>
</dbReference>
<dbReference type="FunFam" id="2.60.40.10:FF:000107">
    <property type="entry name" value="Myosin, light chain kinase a"/>
    <property type="match status" value="1"/>
</dbReference>
<proteinExistence type="predicted"/>
<reference evidence="4" key="1">
    <citation type="submission" date="2021-12" db="EMBL/GenBank/DDBJ databases">
        <authorList>
            <person name="King R."/>
        </authorList>
    </citation>
    <scope>NUCLEOTIDE SEQUENCE</scope>
</reference>
<dbReference type="InterPro" id="IPR013783">
    <property type="entry name" value="Ig-like_fold"/>
</dbReference>
<keyword evidence="5" id="KW-1185">Reference proteome</keyword>
<dbReference type="Pfam" id="PF07679">
    <property type="entry name" value="I-set"/>
    <property type="match status" value="5"/>
</dbReference>
<dbReference type="InterPro" id="IPR013098">
    <property type="entry name" value="Ig_I-set"/>
</dbReference>
<dbReference type="OrthoDB" id="6070751at2759"/>
<name>A0A9P0FYD0_9NEOP</name>
<evidence type="ECO:0000313" key="4">
    <source>
        <dbReference type="EMBL" id="CAH0745838.1"/>
    </source>
</evidence>
<evidence type="ECO:0000256" key="1">
    <source>
        <dbReference type="ARBA" id="ARBA00022737"/>
    </source>
</evidence>
<dbReference type="InterPro" id="IPR003599">
    <property type="entry name" value="Ig_sub"/>
</dbReference>
<dbReference type="Gene3D" id="2.60.40.10">
    <property type="entry name" value="Immunoglobulins"/>
    <property type="match status" value="5"/>
</dbReference>
<keyword evidence="1" id="KW-0677">Repeat</keyword>
<dbReference type="InterPro" id="IPR003598">
    <property type="entry name" value="Ig_sub2"/>
</dbReference>
<dbReference type="InterPro" id="IPR007110">
    <property type="entry name" value="Ig-like_dom"/>
</dbReference>
<feature type="domain" description="Ig-like" evidence="3">
    <location>
        <begin position="4"/>
        <end position="94"/>
    </location>
</feature>
<evidence type="ECO:0000313" key="5">
    <source>
        <dbReference type="Proteomes" id="UP001153714"/>
    </source>
</evidence>
<dbReference type="SMART" id="SM00408">
    <property type="entry name" value="IGc2"/>
    <property type="match status" value="4"/>
</dbReference>
<evidence type="ECO:0000259" key="3">
    <source>
        <dbReference type="PROSITE" id="PS50835"/>
    </source>
</evidence>
<dbReference type="SUPFAM" id="SSF48726">
    <property type="entry name" value="Immunoglobulin"/>
    <property type="match status" value="5"/>
</dbReference>
<dbReference type="FunFam" id="2.60.40.10:FF:001307">
    <property type="entry name" value="Stretchin-Mlck, isoform V"/>
    <property type="match status" value="2"/>
</dbReference>
<gene>
    <name evidence="4" type="ORF">DIATSA_LOCUS38</name>
</gene>
<protein>
    <recommendedName>
        <fullName evidence="3">Ig-like domain-containing protein</fullName>
    </recommendedName>
</protein>
<keyword evidence="2" id="KW-0393">Immunoglobulin domain</keyword>
<dbReference type="InterPro" id="IPR036179">
    <property type="entry name" value="Ig-like_dom_sf"/>
</dbReference>
<dbReference type="PANTHER" id="PTHR13817:SF171">
    <property type="entry name" value="STRETCHIN-MLCK, ISOFORM U"/>
    <property type="match status" value="1"/>
</dbReference>
<dbReference type="SMART" id="SM00409">
    <property type="entry name" value="IG"/>
    <property type="match status" value="5"/>
</dbReference>
<dbReference type="EMBL" id="OU893332">
    <property type="protein sequence ID" value="CAH0745838.1"/>
    <property type="molecule type" value="Genomic_DNA"/>
</dbReference>
<sequence>MEPPTFESRPLTTVRAAPGTDACLHIPAPAGTPPFHYRWSRAGASLDDRFTTSDEVGGVRLTVAAARTGDSGVYTLQASNAGGRDSARVRLEVSAEEAPTGEDPPTFLRRLQDLTVKVGARTRFLVEIVSSTECRVTWYRNERRLLEAERVSLVRDGNFWCAELAAVSVDDAGRWTCTAENNGGRASCSAHLNVLVPKAYKRPEFVEELRALLTEQGTVSLECKVVGVPTPVLRWFKDSREIKAGDVFALTASTEDPTSLGTYTCEAVNCMGRAYSSSKVHVLGRAASDAPATSASTLDPPPIFTKELEDQFVRICEPLTLSCTVMVPPWPRSVVWYNKEGKLEPGERYHLVEDGVGGYLLEVVSAEWPDEGEWKCVATSSGGRVGISTCYVTMDVPKNYRKPRFMENLQAVLTEEGLVSFECKVVGFPTPVLNWFKDGQELKPGDVYQLTGTNSLGSYCCIARNCMGHASSSAELTVEDIQNQLNEEEKLQLFSKNQAPKFIQGLKSVEAKIDESFRFTVKGINALVHGHR</sequence>
<dbReference type="AlphaFoldDB" id="A0A9P0FYD0"/>
<feature type="domain" description="Ig-like" evidence="3">
    <location>
        <begin position="203"/>
        <end position="281"/>
    </location>
</feature>
<evidence type="ECO:0000256" key="2">
    <source>
        <dbReference type="ARBA" id="ARBA00023319"/>
    </source>
</evidence>
<dbReference type="InterPro" id="IPR050964">
    <property type="entry name" value="Striated_Muscle_Regulatory"/>
</dbReference>
<feature type="domain" description="Ig-like" evidence="3">
    <location>
        <begin position="403"/>
        <end position="479"/>
    </location>
</feature>
<dbReference type="PROSITE" id="PS50835">
    <property type="entry name" value="IG_LIKE"/>
    <property type="match status" value="5"/>
</dbReference>